<evidence type="ECO:0000256" key="14">
    <source>
        <dbReference type="ARBA" id="ARBA00023204"/>
    </source>
</evidence>
<keyword evidence="10 20" id="KW-0863">Zinc-finger</keyword>
<dbReference type="SMART" id="SM00898">
    <property type="entry name" value="Fapy_DNA_glyco"/>
    <property type="match status" value="1"/>
</dbReference>
<evidence type="ECO:0000313" key="24">
    <source>
        <dbReference type="Proteomes" id="UP000319557"/>
    </source>
</evidence>
<dbReference type="OrthoDB" id="9800855at2"/>
<evidence type="ECO:0000259" key="22">
    <source>
        <dbReference type="PROSITE" id="PS51068"/>
    </source>
</evidence>
<dbReference type="CDD" id="cd08966">
    <property type="entry name" value="EcFpg-like_N"/>
    <property type="match status" value="1"/>
</dbReference>
<evidence type="ECO:0000256" key="6">
    <source>
        <dbReference type="ARBA" id="ARBA00012720"/>
    </source>
</evidence>
<dbReference type="InterPro" id="IPR012319">
    <property type="entry name" value="FPG_cat"/>
</dbReference>
<dbReference type="Pfam" id="PF06827">
    <property type="entry name" value="zf-FPG_IleRS"/>
    <property type="match status" value="1"/>
</dbReference>
<evidence type="ECO:0000256" key="13">
    <source>
        <dbReference type="ARBA" id="ARBA00023125"/>
    </source>
</evidence>
<dbReference type="KEGG" id="ruv:EC9_11730"/>
<dbReference type="NCBIfam" id="NF002211">
    <property type="entry name" value="PRK01103.1"/>
    <property type="match status" value="1"/>
</dbReference>
<keyword evidence="11 23" id="KW-0378">Hydrolase</keyword>
<evidence type="ECO:0000256" key="9">
    <source>
        <dbReference type="ARBA" id="ARBA00022763"/>
    </source>
</evidence>
<dbReference type="EMBL" id="CP036261">
    <property type="protein sequence ID" value="QDS86998.1"/>
    <property type="molecule type" value="Genomic_DNA"/>
</dbReference>
<keyword evidence="13" id="KW-0238">DNA-binding</keyword>
<dbReference type="Gene3D" id="3.20.190.10">
    <property type="entry name" value="MutM-like, N-terminal"/>
    <property type="match status" value="1"/>
</dbReference>
<accession>A0A517LWJ7</accession>
<keyword evidence="14" id="KW-0234">DNA repair</keyword>
<dbReference type="GO" id="GO:0003684">
    <property type="term" value="F:damaged DNA binding"/>
    <property type="evidence" value="ECO:0007669"/>
    <property type="project" value="InterPro"/>
</dbReference>
<evidence type="ECO:0000256" key="8">
    <source>
        <dbReference type="ARBA" id="ARBA00022723"/>
    </source>
</evidence>
<evidence type="ECO:0000256" key="18">
    <source>
        <dbReference type="ARBA" id="ARBA00030638"/>
    </source>
</evidence>
<keyword evidence="12" id="KW-0862">Zinc</keyword>
<evidence type="ECO:0000256" key="15">
    <source>
        <dbReference type="ARBA" id="ARBA00023239"/>
    </source>
</evidence>
<comment type="catalytic activity">
    <reaction evidence="19">
        <text>2'-deoxyribonucleotide-(2'-deoxyribose 5'-phosphate)-2'-deoxyribonucleotide-DNA = a 3'-end 2'-deoxyribonucleotide-(2,3-dehydro-2,3-deoxyribose 5'-phosphate)-DNA + a 5'-end 5'-phospho-2'-deoxyribonucleoside-DNA + H(+)</text>
        <dbReference type="Rhea" id="RHEA:66592"/>
        <dbReference type="Rhea" id="RHEA-COMP:13180"/>
        <dbReference type="Rhea" id="RHEA-COMP:16897"/>
        <dbReference type="Rhea" id="RHEA-COMP:17067"/>
        <dbReference type="ChEBI" id="CHEBI:15378"/>
        <dbReference type="ChEBI" id="CHEBI:136412"/>
        <dbReference type="ChEBI" id="CHEBI:157695"/>
        <dbReference type="ChEBI" id="CHEBI:167181"/>
        <dbReference type="EC" id="4.2.99.18"/>
    </reaction>
</comment>
<keyword evidence="9" id="KW-0227">DNA damage</keyword>
<dbReference type="Gene3D" id="1.10.8.50">
    <property type="match status" value="1"/>
</dbReference>
<evidence type="ECO:0000256" key="2">
    <source>
        <dbReference type="ARBA" id="ARBA00001947"/>
    </source>
</evidence>
<evidence type="ECO:0000256" key="7">
    <source>
        <dbReference type="ARBA" id="ARBA00016240"/>
    </source>
</evidence>
<evidence type="ECO:0000313" key="23">
    <source>
        <dbReference type="EMBL" id="QDS86998.1"/>
    </source>
</evidence>
<dbReference type="AlphaFoldDB" id="A0A517LWJ7"/>
<dbReference type="GO" id="GO:0140078">
    <property type="term" value="F:class I DNA-(apurinic or apyrimidinic site) endonuclease activity"/>
    <property type="evidence" value="ECO:0007669"/>
    <property type="project" value="UniProtKB-EC"/>
</dbReference>
<evidence type="ECO:0000256" key="19">
    <source>
        <dbReference type="ARBA" id="ARBA00044632"/>
    </source>
</evidence>
<dbReference type="EC" id="4.2.99.18" evidence="6"/>
<evidence type="ECO:0000256" key="17">
    <source>
        <dbReference type="ARBA" id="ARBA00023295"/>
    </source>
</evidence>
<dbReference type="GO" id="GO:0034039">
    <property type="term" value="F:8-oxo-7,8-dihydroguanine DNA N-glycosylase activity"/>
    <property type="evidence" value="ECO:0007669"/>
    <property type="project" value="TreeGrafter"/>
</dbReference>
<evidence type="ECO:0000259" key="21">
    <source>
        <dbReference type="PROSITE" id="PS51066"/>
    </source>
</evidence>
<sequence>MPELPEVETMRRGILPIVGATISSVQRPPCHCRPISIKPRIDHLDRRASGRTITDIDRLGKRVVIHLDDGQAIVIEPRMSGLVLLADPPGIEHLRLRIELTGVTHRELLFWDRRGLGTVRLLSTDELRALVTERLGPDALQISTDQLREALRASRRAIKVALLDQSVVAGIGNLYAAEILHLAGVDPRTRCDQLSGPQWQRIQAAIGQILETAIRHEGSTLSDGTYRNALNDPGNYQSQHQVYDRADQTCYRCDRGPITRIVQAQRSTFYCPTCQQKRGLHESLADYRS</sequence>
<name>A0A517LWJ7_9BACT</name>
<dbReference type="InterPro" id="IPR035937">
    <property type="entry name" value="FPG_N"/>
</dbReference>
<dbReference type="FunFam" id="1.10.8.50:FF:000003">
    <property type="entry name" value="Formamidopyrimidine-DNA glycosylase"/>
    <property type="match status" value="1"/>
</dbReference>
<dbReference type="EC" id="3.2.2.23" evidence="5"/>
<dbReference type="SMART" id="SM01232">
    <property type="entry name" value="H2TH"/>
    <property type="match status" value="1"/>
</dbReference>
<dbReference type="InterPro" id="IPR020629">
    <property type="entry name" value="FPG_Glyclase"/>
</dbReference>
<dbReference type="InterPro" id="IPR000214">
    <property type="entry name" value="Znf_DNA_glyclase/AP_lyase"/>
</dbReference>
<dbReference type="PANTHER" id="PTHR22993:SF9">
    <property type="entry name" value="FORMAMIDOPYRIMIDINE-DNA GLYCOSYLASE"/>
    <property type="match status" value="1"/>
</dbReference>
<dbReference type="SUPFAM" id="SSF81624">
    <property type="entry name" value="N-terminal domain of MutM-like DNA repair proteins"/>
    <property type="match status" value="1"/>
</dbReference>
<keyword evidence="24" id="KW-1185">Reference proteome</keyword>
<comment type="cofactor">
    <cofactor evidence="2">
        <name>Zn(2+)</name>
        <dbReference type="ChEBI" id="CHEBI:29105"/>
    </cofactor>
</comment>
<evidence type="ECO:0000256" key="20">
    <source>
        <dbReference type="PROSITE-ProRule" id="PRU00391"/>
    </source>
</evidence>
<evidence type="ECO:0000256" key="3">
    <source>
        <dbReference type="ARBA" id="ARBA00009409"/>
    </source>
</evidence>
<evidence type="ECO:0000256" key="1">
    <source>
        <dbReference type="ARBA" id="ARBA00001668"/>
    </source>
</evidence>
<keyword evidence="15" id="KW-0456">Lyase</keyword>
<dbReference type="PANTHER" id="PTHR22993">
    <property type="entry name" value="FORMAMIDOPYRIMIDINE-DNA GLYCOSYLASE"/>
    <property type="match status" value="1"/>
</dbReference>
<dbReference type="RefSeq" id="WP_145343095.1">
    <property type="nucleotide sequence ID" value="NZ_CP036261.1"/>
</dbReference>
<dbReference type="InterPro" id="IPR010663">
    <property type="entry name" value="Znf_FPG/IleRS"/>
</dbReference>
<evidence type="ECO:0000256" key="16">
    <source>
        <dbReference type="ARBA" id="ARBA00023268"/>
    </source>
</evidence>
<organism evidence="23 24">
    <name type="scientific">Rosistilla ulvae</name>
    <dbReference type="NCBI Taxonomy" id="1930277"/>
    <lineage>
        <taxon>Bacteria</taxon>
        <taxon>Pseudomonadati</taxon>
        <taxon>Planctomycetota</taxon>
        <taxon>Planctomycetia</taxon>
        <taxon>Pirellulales</taxon>
        <taxon>Pirellulaceae</taxon>
        <taxon>Rosistilla</taxon>
    </lineage>
</organism>
<keyword evidence="8" id="KW-0479">Metal-binding</keyword>
<dbReference type="PROSITE" id="PS51068">
    <property type="entry name" value="FPG_CAT"/>
    <property type="match status" value="1"/>
</dbReference>
<dbReference type="Proteomes" id="UP000319557">
    <property type="component" value="Chromosome"/>
</dbReference>
<dbReference type="PROSITE" id="PS51066">
    <property type="entry name" value="ZF_FPG_2"/>
    <property type="match status" value="1"/>
</dbReference>
<keyword evidence="17 23" id="KW-0326">Glycosidase</keyword>
<comment type="similarity">
    <text evidence="3">Belongs to the FPG family.</text>
</comment>
<evidence type="ECO:0000256" key="5">
    <source>
        <dbReference type="ARBA" id="ARBA00012024"/>
    </source>
</evidence>
<dbReference type="SUPFAM" id="SSF57716">
    <property type="entry name" value="Glucocorticoid receptor-like (DNA-binding domain)"/>
    <property type="match status" value="1"/>
</dbReference>
<feature type="domain" description="FPG-type" evidence="21">
    <location>
        <begin position="241"/>
        <end position="276"/>
    </location>
</feature>
<comment type="catalytic activity">
    <reaction evidence="1">
        <text>Hydrolysis of DNA containing ring-opened 7-methylguanine residues, releasing 2,6-diamino-4-hydroxy-5-(N-methyl)formamidopyrimidine.</text>
        <dbReference type="EC" id="3.2.2.23"/>
    </reaction>
</comment>
<feature type="domain" description="Formamidopyrimidine-DNA glycosylase catalytic" evidence="22">
    <location>
        <begin position="2"/>
        <end position="117"/>
    </location>
</feature>
<dbReference type="InterPro" id="IPR015886">
    <property type="entry name" value="H2TH_FPG"/>
</dbReference>
<reference evidence="23 24" key="1">
    <citation type="submission" date="2019-02" db="EMBL/GenBank/DDBJ databases">
        <title>Deep-cultivation of Planctomycetes and their phenomic and genomic characterization uncovers novel biology.</title>
        <authorList>
            <person name="Wiegand S."/>
            <person name="Jogler M."/>
            <person name="Boedeker C."/>
            <person name="Pinto D."/>
            <person name="Vollmers J."/>
            <person name="Rivas-Marin E."/>
            <person name="Kohn T."/>
            <person name="Peeters S.H."/>
            <person name="Heuer A."/>
            <person name="Rast P."/>
            <person name="Oberbeckmann S."/>
            <person name="Bunk B."/>
            <person name="Jeske O."/>
            <person name="Meyerdierks A."/>
            <person name="Storesund J.E."/>
            <person name="Kallscheuer N."/>
            <person name="Luecker S."/>
            <person name="Lage O.M."/>
            <person name="Pohl T."/>
            <person name="Merkel B.J."/>
            <person name="Hornburger P."/>
            <person name="Mueller R.-W."/>
            <person name="Bruemmer F."/>
            <person name="Labrenz M."/>
            <person name="Spormann A.M."/>
            <person name="Op den Camp H."/>
            <person name="Overmann J."/>
            <person name="Amann R."/>
            <person name="Jetten M.S.M."/>
            <person name="Mascher T."/>
            <person name="Medema M.H."/>
            <person name="Devos D.P."/>
            <person name="Kaster A.-K."/>
            <person name="Ovreas L."/>
            <person name="Rohde M."/>
            <person name="Galperin M.Y."/>
            <person name="Jogler C."/>
        </authorList>
    </citation>
    <scope>NUCLEOTIDE SEQUENCE [LARGE SCALE GENOMIC DNA]</scope>
    <source>
        <strain evidence="23 24">EC9</strain>
    </source>
</reference>
<comment type="subunit">
    <text evidence="4">Monomer.</text>
</comment>
<dbReference type="GO" id="GO:0008270">
    <property type="term" value="F:zinc ion binding"/>
    <property type="evidence" value="ECO:0007669"/>
    <property type="project" value="UniProtKB-KW"/>
</dbReference>
<dbReference type="PROSITE" id="PS50159">
    <property type="entry name" value="RIBOSOMAL_S13_2"/>
    <property type="match status" value="1"/>
</dbReference>
<gene>
    <name evidence="23" type="primary">mutM</name>
    <name evidence="23" type="ORF">EC9_11730</name>
</gene>
<evidence type="ECO:0000256" key="10">
    <source>
        <dbReference type="ARBA" id="ARBA00022771"/>
    </source>
</evidence>
<protein>
    <recommendedName>
        <fullName evidence="7">Formamidopyrimidine-DNA glycosylase</fullName>
        <ecNumber evidence="5">3.2.2.23</ecNumber>
        <ecNumber evidence="6">4.2.99.18</ecNumber>
    </recommendedName>
    <alternativeName>
        <fullName evidence="18">DNA-(apurinic or apyrimidinic site) lyase MutM</fullName>
    </alternativeName>
</protein>
<evidence type="ECO:0000256" key="11">
    <source>
        <dbReference type="ARBA" id="ARBA00022801"/>
    </source>
</evidence>
<dbReference type="InterPro" id="IPR010979">
    <property type="entry name" value="Ribosomal_uS13-like_H2TH"/>
</dbReference>
<dbReference type="NCBIfam" id="TIGR00577">
    <property type="entry name" value="fpg"/>
    <property type="match status" value="1"/>
</dbReference>
<evidence type="ECO:0000256" key="4">
    <source>
        <dbReference type="ARBA" id="ARBA00011245"/>
    </source>
</evidence>
<dbReference type="Pfam" id="PF01149">
    <property type="entry name" value="Fapy_DNA_glyco"/>
    <property type="match status" value="1"/>
</dbReference>
<dbReference type="GO" id="GO:0006284">
    <property type="term" value="P:base-excision repair"/>
    <property type="evidence" value="ECO:0007669"/>
    <property type="project" value="InterPro"/>
</dbReference>
<evidence type="ECO:0000256" key="12">
    <source>
        <dbReference type="ARBA" id="ARBA00022833"/>
    </source>
</evidence>
<dbReference type="SUPFAM" id="SSF46946">
    <property type="entry name" value="S13-like H2TH domain"/>
    <property type="match status" value="1"/>
</dbReference>
<dbReference type="Pfam" id="PF06831">
    <property type="entry name" value="H2TH"/>
    <property type="match status" value="1"/>
</dbReference>
<proteinExistence type="inferred from homology"/>
<keyword evidence="16" id="KW-0511">Multifunctional enzyme</keyword>